<evidence type="ECO:0000256" key="1">
    <source>
        <dbReference type="SAM" id="MobiDB-lite"/>
    </source>
</evidence>
<feature type="compositionally biased region" description="Basic residues" evidence="1">
    <location>
        <begin position="394"/>
        <end position="403"/>
    </location>
</feature>
<dbReference type="EMBL" id="JACHKF010000001">
    <property type="protein sequence ID" value="MBB6564475.1"/>
    <property type="molecule type" value="Genomic_DNA"/>
</dbReference>
<keyword evidence="2" id="KW-0732">Signal</keyword>
<gene>
    <name evidence="3" type="ORF">HNR71_000112</name>
    <name evidence="4" type="ORF">HPO96_18195</name>
</gene>
<organism evidence="4 5">
    <name type="scientific">Kribbella sandramycini</name>
    <dbReference type="NCBI Taxonomy" id="60450"/>
    <lineage>
        <taxon>Bacteria</taxon>
        <taxon>Bacillati</taxon>
        <taxon>Actinomycetota</taxon>
        <taxon>Actinomycetes</taxon>
        <taxon>Propionibacteriales</taxon>
        <taxon>Kribbellaceae</taxon>
        <taxon>Kribbella</taxon>
    </lineage>
</organism>
<accession>A0A7Y4L0S8</accession>
<evidence type="ECO:0000313" key="4">
    <source>
        <dbReference type="EMBL" id="NOL42179.1"/>
    </source>
</evidence>
<evidence type="ECO:0000256" key="2">
    <source>
        <dbReference type="SAM" id="SignalP"/>
    </source>
</evidence>
<feature type="compositionally biased region" description="Low complexity" evidence="1">
    <location>
        <begin position="404"/>
        <end position="424"/>
    </location>
</feature>
<dbReference type="EMBL" id="JABJRC010000004">
    <property type="protein sequence ID" value="NOL42179.1"/>
    <property type="molecule type" value="Genomic_DNA"/>
</dbReference>
<keyword evidence="5" id="KW-1185">Reference proteome</keyword>
<dbReference type="Proteomes" id="UP000534306">
    <property type="component" value="Unassembled WGS sequence"/>
</dbReference>
<dbReference type="RefSeq" id="WP_171674691.1">
    <property type="nucleotide sequence ID" value="NZ_BAAAGT010000006.1"/>
</dbReference>
<feature type="region of interest" description="Disordered" evidence="1">
    <location>
        <begin position="387"/>
        <end position="462"/>
    </location>
</feature>
<comment type="caution">
    <text evidence="4">The sequence shown here is derived from an EMBL/GenBank/DDBJ whole genome shotgun (WGS) entry which is preliminary data.</text>
</comment>
<evidence type="ECO:0000313" key="3">
    <source>
        <dbReference type="EMBL" id="MBB6564475.1"/>
    </source>
</evidence>
<evidence type="ECO:0000313" key="6">
    <source>
        <dbReference type="Proteomes" id="UP000553957"/>
    </source>
</evidence>
<protein>
    <submittedName>
        <fullName evidence="3">Putative membrane protein YgcG</fullName>
    </submittedName>
</protein>
<proteinExistence type="predicted"/>
<sequence>MKRLLAALALLLVVPVLPAHAASSAPGDYFNEVAAQLGEPGVWVDPAVRGLSASEVAELNAAAKSAAAPIRIAVVPAEKLRTTKYSGLVWEGEEIADQLYDRVGVEGVYAVLVDARSQSAGRGFHAVQRADKGPTYYVGNAVDQAVDCCAPDYERMLTRFIEQAQVVDKPFYIDAAPWVGSIAGIFGLWWSIVTFGAVRARRKDEKDHLAYTRPLLNEEIIALSQQVSALPTTSEPQQAKLSKDVLDTVEKARHRLDAAKGDADIEAVTSLLGSARYGLVCIDAVRAGQPMPEPTAPCFYDPRHGPSTAKVSWRPESGSEREVDVCAACKRRDEAGEAPQIRMVTGWREERPYWTYGEDMAAYIDGYWSQGDGRRWWFPDERARRAGDEMRARWQSRRARSRFGRMSAAMGESINRSMSSAGSAADDDGGGSRRRSFSSRTRSSGGGSSRRSSRRSGGSRGF</sequence>
<evidence type="ECO:0000313" key="5">
    <source>
        <dbReference type="Proteomes" id="UP000534306"/>
    </source>
</evidence>
<dbReference type="AlphaFoldDB" id="A0A7Y4L0S8"/>
<feature type="signal peptide" evidence="2">
    <location>
        <begin position="1"/>
        <end position="21"/>
    </location>
</feature>
<reference evidence="3 6" key="2">
    <citation type="submission" date="2020-08" db="EMBL/GenBank/DDBJ databases">
        <title>Sequencing the genomes of 1000 actinobacteria strains.</title>
        <authorList>
            <person name="Klenk H.-P."/>
        </authorList>
    </citation>
    <scope>NUCLEOTIDE SEQUENCE [LARGE SCALE GENOMIC DNA]</scope>
    <source>
        <strain evidence="3 6">DSM 15626</strain>
    </source>
</reference>
<dbReference type="Proteomes" id="UP000553957">
    <property type="component" value="Unassembled WGS sequence"/>
</dbReference>
<reference evidence="4 5" key="1">
    <citation type="submission" date="2020-05" db="EMBL/GenBank/DDBJ databases">
        <title>Genome sequence of Kribbella sandramycini ATCC 39419.</title>
        <authorList>
            <person name="Maclea K.S."/>
            <person name="Fair J.L."/>
        </authorList>
    </citation>
    <scope>NUCLEOTIDE SEQUENCE [LARGE SCALE GENOMIC DNA]</scope>
    <source>
        <strain evidence="4 5">ATCC 39419</strain>
    </source>
</reference>
<feature type="chain" id="PRO_5036217651" evidence="2">
    <location>
        <begin position="22"/>
        <end position="462"/>
    </location>
</feature>
<name>A0A7Y4L0S8_9ACTN</name>